<evidence type="ECO:0000313" key="3">
    <source>
        <dbReference type="Proteomes" id="UP000274772"/>
    </source>
</evidence>
<keyword evidence="3" id="KW-1185">Reference proteome</keyword>
<feature type="region of interest" description="Disordered" evidence="1">
    <location>
        <begin position="92"/>
        <end position="113"/>
    </location>
</feature>
<sequence length="113" mass="13037">MIKFEIKDAKTGKTESYKKDFVTMGEAEKFWDFMAKVEKENEKSNPDTKKVRGMERQLVVDFFADQGLTEESILENMSTKTYSKVVNDLFREVQGEDESDSEDASEEVGKTEE</sequence>
<protein>
    <submittedName>
        <fullName evidence="2">Phage protein</fullName>
    </submittedName>
</protein>
<feature type="compositionally biased region" description="Acidic residues" evidence="1">
    <location>
        <begin position="95"/>
        <end position="106"/>
    </location>
</feature>
<dbReference type="RefSeq" id="WP_044466296.1">
    <property type="nucleotide sequence ID" value="NZ_AP018586.1"/>
</dbReference>
<dbReference type="InterPro" id="IPR057006">
    <property type="entry name" value="Phage_TAC_19"/>
</dbReference>
<dbReference type="Proteomes" id="UP000274772">
    <property type="component" value="Chromosome"/>
</dbReference>
<proteinExistence type="predicted"/>
<dbReference type="GeneID" id="58051495"/>
<evidence type="ECO:0000256" key="1">
    <source>
        <dbReference type="SAM" id="MobiDB-lite"/>
    </source>
</evidence>
<dbReference type="EMBL" id="AP018586">
    <property type="protein sequence ID" value="BBD92800.1"/>
    <property type="molecule type" value="Genomic_DNA"/>
</dbReference>
<dbReference type="Pfam" id="PF23857">
    <property type="entry name" value="Phage_TAC_19"/>
    <property type="match status" value="1"/>
</dbReference>
<accession>A0ABN5W548</accession>
<reference evidence="2 3" key="1">
    <citation type="submission" date="2018-05" db="EMBL/GenBank/DDBJ databases">
        <title>Complete genome sequencing of three human clinical isolates of Staphylococcus caprae reveals virulence factors similar to those of S. epidermidis and S. capitis.</title>
        <authorList>
            <person name="Watanabe S."/>
            <person name="Cui L."/>
        </authorList>
    </citation>
    <scope>NUCLEOTIDE SEQUENCE [LARGE SCALE GENOMIC DNA]</scope>
    <source>
        <strain evidence="2 3">JMUB590</strain>
    </source>
</reference>
<evidence type="ECO:0000313" key="2">
    <source>
        <dbReference type="EMBL" id="BBD92800.1"/>
    </source>
</evidence>
<name>A0ABN5W548_9STAP</name>
<dbReference type="NCBIfam" id="NF047360">
    <property type="entry name" value="tail_chap_PVL"/>
    <property type="match status" value="1"/>
</dbReference>
<organism evidence="2 3">
    <name type="scientific">Staphylococcus caprae</name>
    <dbReference type="NCBI Taxonomy" id="29380"/>
    <lineage>
        <taxon>Bacteria</taxon>
        <taxon>Bacillati</taxon>
        <taxon>Bacillota</taxon>
        <taxon>Bacilli</taxon>
        <taxon>Bacillales</taxon>
        <taxon>Staphylococcaceae</taxon>
        <taxon>Staphylococcus</taxon>
    </lineage>
</organism>
<gene>
    <name evidence="2" type="ORF">JMUB590_1743</name>
</gene>